<organism evidence="2 3">
    <name type="scientific">Lynx pardinus</name>
    <name type="common">Iberian lynx</name>
    <name type="synonym">Felis pardina</name>
    <dbReference type="NCBI Taxonomy" id="191816"/>
    <lineage>
        <taxon>Eukaryota</taxon>
        <taxon>Metazoa</taxon>
        <taxon>Chordata</taxon>
        <taxon>Craniata</taxon>
        <taxon>Vertebrata</taxon>
        <taxon>Euteleostomi</taxon>
        <taxon>Mammalia</taxon>
        <taxon>Eutheria</taxon>
        <taxon>Laurasiatheria</taxon>
        <taxon>Carnivora</taxon>
        <taxon>Feliformia</taxon>
        <taxon>Felidae</taxon>
        <taxon>Felinae</taxon>
        <taxon>Lynx</taxon>
    </lineage>
</organism>
<keyword evidence="3" id="KW-1185">Reference proteome</keyword>
<dbReference type="AlphaFoldDB" id="A0A485NST1"/>
<sequence>MLHSVLTPDDLPPMGGQLPRSLLGDLPSYSKYEDLASNILKRDVHLPTLYRKGSVWLLRYDFVFEYPRPVMPYMVFIGGTNCKEKGVLSQLCSVCVSLLQINKH</sequence>
<keyword evidence="1 2" id="KW-0808">Transferase</keyword>
<evidence type="ECO:0000313" key="3">
    <source>
        <dbReference type="Proteomes" id="UP000386466"/>
    </source>
</evidence>
<evidence type="ECO:0000256" key="1">
    <source>
        <dbReference type="ARBA" id="ARBA00022679"/>
    </source>
</evidence>
<gene>
    <name evidence="2" type="ORF">LYPA_23C016493</name>
</gene>
<dbReference type="SUPFAM" id="SSF53756">
    <property type="entry name" value="UDP-Glycosyltransferase/glycogen phosphorylase"/>
    <property type="match status" value="1"/>
</dbReference>
<dbReference type="EMBL" id="CAAGRJ010023214">
    <property type="protein sequence ID" value="VFV36705.1"/>
    <property type="molecule type" value="Genomic_DNA"/>
</dbReference>
<dbReference type="Pfam" id="PF00201">
    <property type="entry name" value="UDPGT"/>
    <property type="match status" value="1"/>
</dbReference>
<reference evidence="2 3" key="1">
    <citation type="submission" date="2019-01" db="EMBL/GenBank/DDBJ databases">
        <authorList>
            <person name="Alioto T."/>
            <person name="Alioto T."/>
        </authorList>
    </citation>
    <scope>NUCLEOTIDE SEQUENCE [LARGE SCALE GENOMIC DNA]</scope>
</reference>
<accession>A0A485NST1</accession>
<protein>
    <submittedName>
        <fullName evidence="2">Udp-glucuronosyltransferase 1-6</fullName>
    </submittedName>
</protein>
<dbReference type="Proteomes" id="UP000386466">
    <property type="component" value="Unassembled WGS sequence"/>
</dbReference>
<dbReference type="InterPro" id="IPR002213">
    <property type="entry name" value="UDP_glucos_trans"/>
</dbReference>
<proteinExistence type="predicted"/>
<evidence type="ECO:0000313" key="2">
    <source>
        <dbReference type="EMBL" id="VFV36705.1"/>
    </source>
</evidence>
<dbReference type="GO" id="GO:0008194">
    <property type="term" value="F:UDP-glycosyltransferase activity"/>
    <property type="evidence" value="ECO:0007669"/>
    <property type="project" value="InterPro"/>
</dbReference>
<name>A0A485NST1_LYNPA</name>